<feature type="transmembrane region" description="Helical" evidence="1">
    <location>
        <begin position="55"/>
        <end position="75"/>
    </location>
</feature>
<dbReference type="PIRSF" id="PIRSF006162">
    <property type="entry name" value="PgpA"/>
    <property type="match status" value="1"/>
</dbReference>
<dbReference type="InterPro" id="IPR026037">
    <property type="entry name" value="PgpA"/>
</dbReference>
<dbReference type="InterPro" id="IPR036681">
    <property type="entry name" value="PgpA-like_sf"/>
</dbReference>
<keyword evidence="1" id="KW-0472">Membrane</keyword>
<feature type="transmembrane region" description="Helical" evidence="1">
    <location>
        <begin position="139"/>
        <end position="161"/>
    </location>
</feature>
<gene>
    <name evidence="3" type="ORF">ENT73_00175</name>
</gene>
<dbReference type="InterPro" id="IPR007686">
    <property type="entry name" value="YutG/PgpA"/>
</dbReference>
<feature type="domain" description="YutG/PgpA" evidence="2">
    <location>
        <begin position="21"/>
        <end position="156"/>
    </location>
</feature>
<dbReference type="AlphaFoldDB" id="A0A832LV02"/>
<comment type="caution">
    <text evidence="3">The sequence shown here is derived from an EMBL/GenBank/DDBJ whole genome shotgun (WGS) entry which is preliminary data.</text>
</comment>
<evidence type="ECO:0000259" key="2">
    <source>
        <dbReference type="Pfam" id="PF04608"/>
    </source>
</evidence>
<evidence type="ECO:0000256" key="1">
    <source>
        <dbReference type="SAM" id="Phobius"/>
    </source>
</evidence>
<feature type="transmembrane region" description="Helical" evidence="1">
    <location>
        <begin position="20"/>
        <end position="48"/>
    </location>
</feature>
<dbReference type="Pfam" id="PF04608">
    <property type="entry name" value="PgpA"/>
    <property type="match status" value="1"/>
</dbReference>
<dbReference type="EMBL" id="DSZU01000003">
    <property type="protein sequence ID" value="HGV54488.1"/>
    <property type="molecule type" value="Genomic_DNA"/>
</dbReference>
<feature type="transmembrane region" description="Helical" evidence="1">
    <location>
        <begin position="95"/>
        <end position="118"/>
    </location>
</feature>
<dbReference type="GO" id="GO:0006629">
    <property type="term" value="P:lipid metabolic process"/>
    <property type="evidence" value="ECO:0007669"/>
    <property type="project" value="InterPro"/>
</dbReference>
<evidence type="ECO:0000313" key="3">
    <source>
        <dbReference type="EMBL" id="HGV54488.1"/>
    </source>
</evidence>
<dbReference type="SUPFAM" id="SSF101307">
    <property type="entry name" value="YutG-like"/>
    <property type="match status" value="1"/>
</dbReference>
<dbReference type="GO" id="GO:0008962">
    <property type="term" value="F:phosphatidylglycerophosphatase activity"/>
    <property type="evidence" value="ECO:0007669"/>
    <property type="project" value="InterPro"/>
</dbReference>
<dbReference type="PANTHER" id="PTHR36305:SF1">
    <property type="entry name" value="PHOSPHATIDYLGLYCEROPHOSPHATASE A"/>
    <property type="match status" value="1"/>
</dbReference>
<reference evidence="3" key="1">
    <citation type="journal article" date="2020" name="mSystems">
        <title>Genome- and Community-Level Interaction Insights into Carbon Utilization and Element Cycling Functions of Hydrothermarchaeota in Hydrothermal Sediment.</title>
        <authorList>
            <person name="Zhou Z."/>
            <person name="Liu Y."/>
            <person name="Xu W."/>
            <person name="Pan J."/>
            <person name="Luo Z.H."/>
            <person name="Li M."/>
        </authorList>
    </citation>
    <scope>NUCLEOTIDE SEQUENCE [LARGE SCALE GENOMIC DNA]</scope>
    <source>
        <strain evidence="3">SpSt-605</strain>
    </source>
</reference>
<name>A0A832LV02_9BACT</name>
<protein>
    <submittedName>
        <fullName evidence="3">Phosphatidylglycerophosphatase A</fullName>
    </submittedName>
</protein>
<keyword evidence="1" id="KW-0812">Transmembrane</keyword>
<accession>A0A832LV02</accession>
<dbReference type="PANTHER" id="PTHR36305">
    <property type="entry name" value="PHOSPHATIDYLGLYCEROPHOSPHATASE A"/>
    <property type="match status" value="1"/>
</dbReference>
<proteinExistence type="predicted"/>
<sequence>MNLKESLKSPLFSLTNLYLFISTGGFVGFLPPFPGTLGALQGIILYYLTMNLSPILKLLIALILVVLGIISSGNISRTYQKKDPDEVIIDEIAGAYLASLGKTTLLELTLVFILFRIIDISKPFPLKRLEKLKGGLGIMMDDVVAGLLTNLLVILFFWLFYEIT</sequence>
<keyword evidence="1" id="KW-1133">Transmembrane helix</keyword>
<dbReference type="CDD" id="cd06971">
    <property type="entry name" value="PgpA"/>
    <property type="match status" value="1"/>
</dbReference>
<organism evidence="3">
    <name type="scientific">Caldimicrobium thiodismutans</name>
    <dbReference type="NCBI Taxonomy" id="1653476"/>
    <lineage>
        <taxon>Bacteria</taxon>
        <taxon>Pseudomonadati</taxon>
        <taxon>Thermodesulfobacteriota</taxon>
        <taxon>Thermodesulfobacteria</taxon>
        <taxon>Thermodesulfobacteriales</taxon>
        <taxon>Thermodesulfobacteriaceae</taxon>
        <taxon>Caldimicrobium</taxon>
    </lineage>
</organism>